<protein>
    <submittedName>
        <fullName evidence="8">Efflux RND transporter periplasmic adaptor subunit</fullName>
    </submittedName>
</protein>
<dbReference type="Gene3D" id="2.40.420.20">
    <property type="match status" value="1"/>
</dbReference>
<dbReference type="InterPro" id="IPR058627">
    <property type="entry name" value="MdtA-like_C"/>
</dbReference>
<organism evidence="8 9">
    <name type="scientific">Shewanella intestini</name>
    <dbReference type="NCBI Taxonomy" id="2017544"/>
    <lineage>
        <taxon>Bacteria</taxon>
        <taxon>Pseudomonadati</taxon>
        <taxon>Pseudomonadota</taxon>
        <taxon>Gammaproteobacteria</taxon>
        <taxon>Alteromonadales</taxon>
        <taxon>Shewanellaceae</taxon>
        <taxon>Shewanella</taxon>
    </lineage>
</organism>
<evidence type="ECO:0000256" key="2">
    <source>
        <dbReference type="ARBA" id="ARBA00009477"/>
    </source>
</evidence>
<dbReference type="Pfam" id="PF25917">
    <property type="entry name" value="BSH_RND"/>
    <property type="match status" value="1"/>
</dbReference>
<dbReference type="EMBL" id="JAAIKR010000012">
    <property type="protein sequence ID" value="MBR9728782.1"/>
    <property type="molecule type" value="Genomic_DNA"/>
</dbReference>
<evidence type="ECO:0000256" key="1">
    <source>
        <dbReference type="ARBA" id="ARBA00004196"/>
    </source>
</evidence>
<comment type="subcellular location">
    <subcellularLocation>
        <location evidence="1">Cell envelope</location>
    </subcellularLocation>
</comment>
<keyword evidence="9" id="KW-1185">Reference proteome</keyword>
<dbReference type="InterPro" id="IPR006143">
    <property type="entry name" value="RND_pump_MFP"/>
</dbReference>
<evidence type="ECO:0000259" key="6">
    <source>
        <dbReference type="Pfam" id="PF25917"/>
    </source>
</evidence>
<comment type="caution">
    <text evidence="8">The sequence shown here is derived from an EMBL/GenBank/DDBJ whole genome shotgun (WGS) entry which is preliminary data.</text>
</comment>
<dbReference type="InterPro" id="IPR058625">
    <property type="entry name" value="MdtA-like_BSH"/>
</dbReference>
<dbReference type="PROSITE" id="PS51257">
    <property type="entry name" value="PROKAR_LIPOPROTEIN"/>
    <property type="match status" value="1"/>
</dbReference>
<dbReference type="NCBIfam" id="TIGR01730">
    <property type="entry name" value="RND_mfp"/>
    <property type="match status" value="1"/>
</dbReference>
<keyword evidence="4" id="KW-0175">Coiled coil</keyword>
<evidence type="ECO:0000313" key="8">
    <source>
        <dbReference type="EMBL" id="MBR9728782.1"/>
    </source>
</evidence>
<dbReference type="SUPFAM" id="SSF111369">
    <property type="entry name" value="HlyD-like secretion proteins"/>
    <property type="match status" value="1"/>
</dbReference>
<dbReference type="PANTHER" id="PTHR30469:SF20">
    <property type="entry name" value="EFFLUX RND TRANSPORTER PERIPLASMIC ADAPTOR SUBUNIT"/>
    <property type="match status" value="1"/>
</dbReference>
<evidence type="ECO:0000259" key="7">
    <source>
        <dbReference type="Pfam" id="PF25967"/>
    </source>
</evidence>
<feature type="signal peptide" evidence="5">
    <location>
        <begin position="1"/>
        <end position="22"/>
    </location>
</feature>
<feature type="domain" description="Multidrug resistance protein MdtA-like C-terminal permuted SH3" evidence="7">
    <location>
        <begin position="281"/>
        <end position="342"/>
    </location>
</feature>
<dbReference type="Gene3D" id="1.10.287.470">
    <property type="entry name" value="Helix hairpin bin"/>
    <property type="match status" value="1"/>
</dbReference>
<evidence type="ECO:0000256" key="4">
    <source>
        <dbReference type="SAM" id="Coils"/>
    </source>
</evidence>
<keyword evidence="5" id="KW-0732">Signal</keyword>
<keyword evidence="3" id="KW-0813">Transport</keyword>
<dbReference type="Gene3D" id="2.40.50.100">
    <property type="match status" value="1"/>
</dbReference>
<dbReference type="Pfam" id="PF25967">
    <property type="entry name" value="RND-MFP_C"/>
    <property type="match status" value="1"/>
</dbReference>
<dbReference type="Proteomes" id="UP000811844">
    <property type="component" value="Unassembled WGS sequence"/>
</dbReference>
<evidence type="ECO:0000313" key="9">
    <source>
        <dbReference type="Proteomes" id="UP000811844"/>
    </source>
</evidence>
<feature type="chain" id="PRO_5046189259" evidence="5">
    <location>
        <begin position="23"/>
        <end position="358"/>
    </location>
</feature>
<sequence length="358" mass="38844">MKCLSLPLSILVLSLLITGCHSEPEKQAEMVIRPVKLITVSDISTQPTRAFPAKVAATKQADLAFRVPGHLVNFNLFEGQLVSKGSVLASLDDRDAKNALLSREADYDLAEADFTRKGALLKKALISPAEYDASKAQLKSARANLANAKDQLSYTQLKAPYDGTIAKIALDNYQMVQANQTILTIQKNNTIDVVIQVPESLVNSISQLQLSTINAAQVYFANSPDTAYAIRLKEHATQVTPGTQTYEAVFTLPRPQKLMVLPGMSAEVKLHINEPSPVSAVVPTSALVKRDSDGKTIVWVFNPTTSTVTERIVNIGNVTTNGIEIIEGVTKGEQIVVAGVQYLSANQTVKPLHWQRGV</sequence>
<feature type="domain" description="Multidrug resistance protein MdtA-like barrel-sandwich hybrid" evidence="6">
    <location>
        <begin position="60"/>
        <end position="182"/>
    </location>
</feature>
<feature type="coiled-coil region" evidence="4">
    <location>
        <begin position="131"/>
        <end position="158"/>
    </location>
</feature>
<evidence type="ECO:0000256" key="3">
    <source>
        <dbReference type="ARBA" id="ARBA00022448"/>
    </source>
</evidence>
<evidence type="ECO:0000256" key="5">
    <source>
        <dbReference type="SAM" id="SignalP"/>
    </source>
</evidence>
<accession>A0ABS5I417</accession>
<gene>
    <name evidence="8" type="ORF">G3R48_12420</name>
</gene>
<dbReference type="RefSeq" id="WP_153665073.1">
    <property type="nucleotide sequence ID" value="NZ_JAAIKR010000012.1"/>
</dbReference>
<dbReference type="Gene3D" id="2.40.30.170">
    <property type="match status" value="1"/>
</dbReference>
<proteinExistence type="inferred from homology"/>
<reference evidence="8 9" key="1">
    <citation type="submission" date="2020-02" db="EMBL/GenBank/DDBJ databases">
        <title>Shewanella WXL01 sp. nov., a marine bacterium isolated from green algae in Luhuitou Fringing Reef (Northern South China Sea).</title>
        <authorList>
            <person name="Wang X."/>
        </authorList>
    </citation>
    <scope>NUCLEOTIDE SEQUENCE [LARGE SCALE GENOMIC DNA]</scope>
    <source>
        <strain evidence="8 9">MCCC 1A01895</strain>
    </source>
</reference>
<comment type="similarity">
    <text evidence="2">Belongs to the membrane fusion protein (MFP) (TC 8.A.1) family.</text>
</comment>
<name>A0ABS5I417_9GAMM</name>
<dbReference type="PANTHER" id="PTHR30469">
    <property type="entry name" value="MULTIDRUG RESISTANCE PROTEIN MDTA"/>
    <property type="match status" value="1"/>
</dbReference>